<dbReference type="RefSeq" id="XP_016491682.1">
    <property type="nucleotide sequence ID" value="XM_016636196.1"/>
</dbReference>
<name>A0A1S4BS18_TOBAC</name>
<protein>
    <recommendedName>
        <fullName evidence="1">Retrovirus-related Pol polyprotein from transposon TNT 1-94-like beta-barrel domain-containing protein</fullName>
    </recommendedName>
</protein>
<sequence>MAIDNGNPSATVAATTIASSSRTVVPPTEKPEKFSGKFTIKKPLVLVADMPDNEKFMIVEAWKQEDFLCKGYMLSSLEDDLYNVYSAMNTSKELWDALEKKYKTEDACLKKFVVAKFLDYKMIDNKTMGTQVQVLQLIFHDLIAEGMVMNEAFQVAPMIEKLHPSWKDFKNYLKHKRKEMKLEDLVIRLKIEEDNKTVEKKSRGNSTIMGSNLVEETAPKVRRRGLLDRLRSRTKINSRETATIVKTLDKKKGQANIVEKNDDIDDLCAMLSEYNLVGNSNEWWIDSGATRNVCAIKEAFATYSTIGPEEEISMGNNATTKIESYGKIFLKMTSGKVLTINNVLHVPTIRKNLVFTYLLVKNRFTCDEAIETFTQYKNEVENQLNKKIKMIRSDRGGEYESPFAEICS</sequence>
<dbReference type="OrthoDB" id="1302463at2759"/>
<feature type="domain" description="Retrovirus-related Pol polyprotein from transposon TNT 1-94-like beta-barrel" evidence="1">
    <location>
        <begin position="283"/>
        <end position="362"/>
    </location>
</feature>
<feature type="non-terminal residue" evidence="2">
    <location>
        <position position="408"/>
    </location>
</feature>
<proteinExistence type="predicted"/>
<dbReference type="Pfam" id="PF14223">
    <property type="entry name" value="Retrotran_gag_2"/>
    <property type="match status" value="1"/>
</dbReference>
<dbReference type="AlphaFoldDB" id="A0A1S4BS18"/>
<dbReference type="PANTHER" id="PTHR47592">
    <property type="entry name" value="PBF68 PROTEIN"/>
    <property type="match status" value="1"/>
</dbReference>
<evidence type="ECO:0000313" key="2">
    <source>
        <dbReference type="RefSeq" id="XP_016491682.1"/>
    </source>
</evidence>
<dbReference type="KEGG" id="nta:107811298"/>
<accession>A0A1S4BS18</accession>
<dbReference type="PANTHER" id="PTHR47592:SF24">
    <property type="entry name" value="BNACNNG30200D PROTEIN"/>
    <property type="match status" value="1"/>
</dbReference>
<dbReference type="InterPro" id="IPR054722">
    <property type="entry name" value="PolX-like_BBD"/>
</dbReference>
<gene>
    <name evidence="2" type="primary">LOC107811298</name>
</gene>
<evidence type="ECO:0000259" key="1">
    <source>
        <dbReference type="Pfam" id="PF22936"/>
    </source>
</evidence>
<dbReference type="PaxDb" id="4097-A0A1S4BS18"/>
<dbReference type="Pfam" id="PF22936">
    <property type="entry name" value="Pol_BBD"/>
    <property type="match status" value="1"/>
</dbReference>
<organism evidence="2">
    <name type="scientific">Nicotiana tabacum</name>
    <name type="common">Common tobacco</name>
    <dbReference type="NCBI Taxonomy" id="4097"/>
    <lineage>
        <taxon>Eukaryota</taxon>
        <taxon>Viridiplantae</taxon>
        <taxon>Streptophyta</taxon>
        <taxon>Embryophyta</taxon>
        <taxon>Tracheophyta</taxon>
        <taxon>Spermatophyta</taxon>
        <taxon>Magnoliopsida</taxon>
        <taxon>eudicotyledons</taxon>
        <taxon>Gunneridae</taxon>
        <taxon>Pentapetalae</taxon>
        <taxon>asterids</taxon>
        <taxon>lamiids</taxon>
        <taxon>Solanales</taxon>
        <taxon>Solanaceae</taxon>
        <taxon>Nicotianoideae</taxon>
        <taxon>Nicotianeae</taxon>
        <taxon>Nicotiana</taxon>
    </lineage>
</organism>
<reference evidence="2" key="1">
    <citation type="submission" date="2025-08" db="UniProtKB">
        <authorList>
            <consortium name="RefSeq"/>
        </authorList>
    </citation>
    <scope>IDENTIFICATION</scope>
</reference>